<comment type="caution">
    <text evidence="2">The sequence shown here is derived from an EMBL/GenBank/DDBJ whole genome shotgun (WGS) entry which is preliminary data.</text>
</comment>
<reference evidence="2" key="1">
    <citation type="submission" date="2023-03" db="EMBL/GenBank/DDBJ databases">
        <title>Massive genome expansion in bonnet fungi (Mycena s.s.) driven by repeated elements and novel gene families across ecological guilds.</title>
        <authorList>
            <consortium name="Lawrence Berkeley National Laboratory"/>
            <person name="Harder C.B."/>
            <person name="Miyauchi S."/>
            <person name="Viragh M."/>
            <person name="Kuo A."/>
            <person name="Thoen E."/>
            <person name="Andreopoulos B."/>
            <person name="Lu D."/>
            <person name="Skrede I."/>
            <person name="Drula E."/>
            <person name="Henrissat B."/>
            <person name="Morin E."/>
            <person name="Kohler A."/>
            <person name="Barry K."/>
            <person name="LaButti K."/>
            <person name="Morin E."/>
            <person name="Salamov A."/>
            <person name="Lipzen A."/>
            <person name="Mereny Z."/>
            <person name="Hegedus B."/>
            <person name="Baldrian P."/>
            <person name="Stursova M."/>
            <person name="Weitz H."/>
            <person name="Taylor A."/>
            <person name="Grigoriev I.V."/>
            <person name="Nagy L.G."/>
            <person name="Martin F."/>
            <person name="Kauserud H."/>
        </authorList>
    </citation>
    <scope>NUCLEOTIDE SEQUENCE</scope>
    <source>
        <strain evidence="2">CBHHK182m</strain>
    </source>
</reference>
<dbReference type="Proteomes" id="UP001215598">
    <property type="component" value="Unassembled WGS sequence"/>
</dbReference>
<dbReference type="EMBL" id="JARKIB010000011">
    <property type="protein sequence ID" value="KAJ7774996.1"/>
    <property type="molecule type" value="Genomic_DNA"/>
</dbReference>
<sequence length="268" mass="29964">MSIKDLETRIEALSIEIERQKEVLNQLQRSKTAAQRELNTLRDPIAHLPLEISSEIFLQCLPPYAGPTPDDAPMLLLNICSAWTTVALSTPALWAYIHIDRPCAKILQIWLQRARGYPLSVNFDIIGELSKEVAIAGQYSKQLKHLQIFAGKLHLDAFISLGPFPSLETLMIGSLEDGSYEVTVTIPQIIGLLTLAPNLEHLAFHCVETFRLDHDGEERTDGVETIFPNLLGLKIGDSDEDLLRYISLPNLTTLLLPLEISLLDFPSF</sequence>
<protein>
    <recommendedName>
        <fullName evidence="4">F-box domain-containing protein</fullName>
    </recommendedName>
</protein>
<keyword evidence="1" id="KW-0175">Coiled coil</keyword>
<evidence type="ECO:0000313" key="3">
    <source>
        <dbReference type="Proteomes" id="UP001215598"/>
    </source>
</evidence>
<gene>
    <name evidence="2" type="ORF">B0H16DRAFT_82574</name>
</gene>
<evidence type="ECO:0008006" key="4">
    <source>
        <dbReference type="Google" id="ProtNLM"/>
    </source>
</evidence>
<organism evidence="2 3">
    <name type="scientific">Mycena metata</name>
    <dbReference type="NCBI Taxonomy" id="1033252"/>
    <lineage>
        <taxon>Eukaryota</taxon>
        <taxon>Fungi</taxon>
        <taxon>Dikarya</taxon>
        <taxon>Basidiomycota</taxon>
        <taxon>Agaricomycotina</taxon>
        <taxon>Agaricomycetes</taxon>
        <taxon>Agaricomycetidae</taxon>
        <taxon>Agaricales</taxon>
        <taxon>Marasmiineae</taxon>
        <taxon>Mycenaceae</taxon>
        <taxon>Mycena</taxon>
    </lineage>
</organism>
<keyword evidence="3" id="KW-1185">Reference proteome</keyword>
<feature type="coiled-coil region" evidence="1">
    <location>
        <begin position="3"/>
        <end position="37"/>
    </location>
</feature>
<evidence type="ECO:0000313" key="2">
    <source>
        <dbReference type="EMBL" id="KAJ7774996.1"/>
    </source>
</evidence>
<accession>A0AAD7K1K4</accession>
<dbReference type="AlphaFoldDB" id="A0AAD7K1K4"/>
<name>A0AAD7K1K4_9AGAR</name>
<evidence type="ECO:0000256" key="1">
    <source>
        <dbReference type="SAM" id="Coils"/>
    </source>
</evidence>
<proteinExistence type="predicted"/>